<reference evidence="4" key="1">
    <citation type="submission" date="2023-11" db="EMBL/GenBank/DDBJ databases">
        <authorList>
            <person name="Helweg L.P."/>
            <person name="Kiel A."/>
            <person name="Hitz F."/>
            <person name="Ruckert-Reed C."/>
            <person name="Busche T."/>
            <person name="Kaltschmidt B."/>
            <person name="Kaltschmidt C."/>
        </authorList>
    </citation>
    <scope>NUCLEOTIDE SEQUENCE [LARGE SCALE GENOMIC DNA]</scope>
    <source>
        <strain evidence="4">4.1</strain>
    </source>
</reference>
<sequence length="319" mass="34502">MSVAGGSAGRPAPGGSVPQGATALRPTWESLPARVRQTVESRLGSAVVDARSQDSGFTPGLASRLLLADGRRVFVKAASTEMAPWIVEAYRRECEVTATLPAGVHAPRARWTSEDGPWFVAVMDDVDGHHPRRPWRADELATVVAMLAENARALTPPPHGLHVPLLADELAAELAMVRDLDLPWRDTCVDLAARMLASPATTVVHTDVRDDNVLLTEQGAVTVDWNFVAAGPAWFDTVSLLVQAYGDGIDSDSVLAGDPLTRALDPDLVDGVLALLLGYFTWAAAQEHVETSPYLRSHQAWYRDATWSWLSDRRGWSTG</sequence>
<dbReference type="EMBL" id="CP138359">
    <property type="protein sequence ID" value="WPF83825.1"/>
    <property type="molecule type" value="Genomic_DNA"/>
</dbReference>
<dbReference type="SUPFAM" id="SSF56112">
    <property type="entry name" value="Protein kinase-like (PK-like)"/>
    <property type="match status" value="1"/>
</dbReference>
<feature type="compositionally biased region" description="Low complexity" evidence="1">
    <location>
        <begin position="1"/>
        <end position="18"/>
    </location>
</feature>
<evidence type="ECO:0000313" key="3">
    <source>
        <dbReference type="EMBL" id="WPF83825.1"/>
    </source>
</evidence>
<dbReference type="Gene3D" id="3.90.1200.10">
    <property type="match status" value="1"/>
</dbReference>
<dbReference type="Proteomes" id="UP001304340">
    <property type="component" value="Chromosome"/>
</dbReference>
<keyword evidence="4" id="KW-1185">Reference proteome</keyword>
<name>A0AAF1C419_9MICO</name>
<evidence type="ECO:0000259" key="2">
    <source>
        <dbReference type="Pfam" id="PF01636"/>
    </source>
</evidence>
<evidence type="ECO:0000313" key="4">
    <source>
        <dbReference type="Proteomes" id="UP001304340"/>
    </source>
</evidence>
<accession>A0AAF1C419</accession>
<evidence type="ECO:0000256" key="1">
    <source>
        <dbReference type="SAM" id="MobiDB-lite"/>
    </source>
</evidence>
<feature type="domain" description="Aminoglycoside phosphotransferase" evidence="2">
    <location>
        <begin position="69"/>
        <end position="246"/>
    </location>
</feature>
<proteinExistence type="predicted"/>
<feature type="region of interest" description="Disordered" evidence="1">
    <location>
        <begin position="1"/>
        <end position="22"/>
    </location>
</feature>
<dbReference type="AlphaFoldDB" id="A0AAF1C419"/>
<dbReference type="Pfam" id="PF01636">
    <property type="entry name" value="APH"/>
    <property type="match status" value="1"/>
</dbReference>
<dbReference type="KEGG" id="sbil:SANBI_001525"/>
<protein>
    <submittedName>
        <fullName evidence="3">Aminoglycoside phosphotransferase family protein</fullName>
    </submittedName>
</protein>
<organism evidence="3 4">
    <name type="scientific">Sanguibacter biliveldensis</name>
    <dbReference type="NCBI Taxonomy" id="3030830"/>
    <lineage>
        <taxon>Bacteria</taxon>
        <taxon>Bacillati</taxon>
        <taxon>Actinomycetota</taxon>
        <taxon>Actinomycetes</taxon>
        <taxon>Micrococcales</taxon>
        <taxon>Sanguibacteraceae</taxon>
        <taxon>Sanguibacter</taxon>
    </lineage>
</organism>
<gene>
    <name evidence="3" type="ORF">SANBI_001525</name>
</gene>
<dbReference type="InterPro" id="IPR002575">
    <property type="entry name" value="Aminoglycoside_PTrfase"/>
</dbReference>
<dbReference type="InterPro" id="IPR011009">
    <property type="entry name" value="Kinase-like_dom_sf"/>
</dbReference>
<dbReference type="RefSeq" id="WP_319160485.1">
    <property type="nucleotide sequence ID" value="NZ_CP138359.1"/>
</dbReference>